<keyword evidence="3" id="KW-1185">Reference proteome</keyword>
<comment type="caution">
    <text evidence="2">The sequence shown here is derived from an EMBL/GenBank/DDBJ whole genome shotgun (WGS) entry which is preliminary data.</text>
</comment>
<evidence type="ECO:0000313" key="3">
    <source>
        <dbReference type="Proteomes" id="UP001501138"/>
    </source>
</evidence>
<sequence>MATTCSPGSNPWPAKVSTRPATAVAWSTPTVALPGSSTFASSGSAPADVPEPAASSWPAAATSSGAADPPVSAEVPSSPVAPPVAGGAPPNVTGVKVSLAAFATPCAPMVMTPHCTCVQSTSTVAPDRSCVRNRAPGTTRRADQVPSAAIVPPFASDAVLDPG</sequence>
<gene>
    <name evidence="2" type="ORF">GCM10009809_21050</name>
</gene>
<feature type="compositionally biased region" description="Low complexity" evidence="1">
    <location>
        <begin position="52"/>
        <end position="92"/>
    </location>
</feature>
<protein>
    <submittedName>
        <fullName evidence="2">Uncharacterized protein</fullName>
    </submittedName>
</protein>
<proteinExistence type="predicted"/>
<evidence type="ECO:0000313" key="2">
    <source>
        <dbReference type="EMBL" id="GAA1725072.1"/>
    </source>
</evidence>
<feature type="compositionally biased region" description="Polar residues" evidence="1">
    <location>
        <begin position="35"/>
        <end position="44"/>
    </location>
</feature>
<feature type="region of interest" description="Disordered" evidence="1">
    <location>
        <begin position="35"/>
        <end position="92"/>
    </location>
</feature>
<organism evidence="2 3">
    <name type="scientific">Isoptericola hypogeus</name>
    <dbReference type="NCBI Taxonomy" id="300179"/>
    <lineage>
        <taxon>Bacteria</taxon>
        <taxon>Bacillati</taxon>
        <taxon>Actinomycetota</taxon>
        <taxon>Actinomycetes</taxon>
        <taxon>Micrococcales</taxon>
        <taxon>Promicromonosporaceae</taxon>
        <taxon>Isoptericola</taxon>
    </lineage>
</organism>
<feature type="region of interest" description="Disordered" evidence="1">
    <location>
        <begin position="1"/>
        <end position="21"/>
    </location>
</feature>
<dbReference type="Proteomes" id="UP001501138">
    <property type="component" value="Unassembled WGS sequence"/>
</dbReference>
<dbReference type="EMBL" id="BAAAPM010000003">
    <property type="protein sequence ID" value="GAA1725072.1"/>
    <property type="molecule type" value="Genomic_DNA"/>
</dbReference>
<accession>A0ABN2JFA3</accession>
<evidence type="ECO:0000256" key="1">
    <source>
        <dbReference type="SAM" id="MobiDB-lite"/>
    </source>
</evidence>
<reference evidence="2 3" key="1">
    <citation type="journal article" date="2019" name="Int. J. Syst. Evol. Microbiol.">
        <title>The Global Catalogue of Microorganisms (GCM) 10K type strain sequencing project: providing services to taxonomists for standard genome sequencing and annotation.</title>
        <authorList>
            <consortium name="The Broad Institute Genomics Platform"/>
            <consortium name="The Broad Institute Genome Sequencing Center for Infectious Disease"/>
            <person name="Wu L."/>
            <person name="Ma J."/>
        </authorList>
    </citation>
    <scope>NUCLEOTIDE SEQUENCE [LARGE SCALE GENOMIC DNA]</scope>
    <source>
        <strain evidence="2 3">JCM 15589</strain>
    </source>
</reference>
<name>A0ABN2JFA3_9MICO</name>